<feature type="binding site" evidence="6">
    <location>
        <position position="60"/>
    </location>
    <ligand>
        <name>Zn(2+)</name>
        <dbReference type="ChEBI" id="CHEBI:29105"/>
        <label>1</label>
    </ligand>
</feature>
<dbReference type="EC" id="3.5.2.3" evidence="6"/>
<dbReference type="CDD" id="cd01317">
    <property type="entry name" value="DHOase_IIa"/>
    <property type="match status" value="1"/>
</dbReference>
<dbReference type="Gene3D" id="3.20.20.140">
    <property type="entry name" value="Metal-dependent hydrolases"/>
    <property type="match status" value="1"/>
</dbReference>
<dbReference type="PANTHER" id="PTHR43668:SF2">
    <property type="entry name" value="ALLANTOINASE"/>
    <property type="match status" value="1"/>
</dbReference>
<protein>
    <recommendedName>
        <fullName evidence="6">Dihydroorotase</fullName>
        <shortName evidence="6">DHOase</shortName>
        <ecNumber evidence="6">3.5.2.3</ecNumber>
    </recommendedName>
</protein>
<feature type="binding site" evidence="6">
    <location>
        <position position="304"/>
    </location>
    <ligand>
        <name>Zn(2+)</name>
        <dbReference type="ChEBI" id="CHEBI:29105"/>
        <label>1</label>
    </ligand>
</feature>
<reference evidence="8 9" key="1">
    <citation type="submission" date="2018-10" db="EMBL/GenBank/DDBJ databases">
        <title>Genome-centric metagenomics revealed C2 chemical producing, CO utilizing Clostridium with novel acetogenic gene cluster.</title>
        <authorList>
            <person name="Kang H."/>
            <person name="Park B."/>
            <person name="Choi I.G."/>
            <person name="Chang I.S."/>
        </authorList>
    </citation>
    <scope>NUCLEOTIDE SEQUENCE [LARGE SCALE GENOMIC DNA]</scope>
    <source>
        <strain evidence="8 9">H21-9</strain>
    </source>
</reference>
<feature type="binding site" evidence="6">
    <location>
        <position position="277"/>
    </location>
    <ligand>
        <name>substrate</name>
    </ligand>
</feature>
<comment type="caution">
    <text evidence="8">The sequence shown here is derived from an EMBL/GenBank/DDBJ whole genome shotgun (WGS) entry which is preliminary data.</text>
</comment>
<dbReference type="InterPro" id="IPR024403">
    <property type="entry name" value="DHOase_cat"/>
</dbReference>
<evidence type="ECO:0000256" key="5">
    <source>
        <dbReference type="ARBA" id="ARBA00022975"/>
    </source>
</evidence>
<dbReference type="InterPro" id="IPR002195">
    <property type="entry name" value="Dihydroorotase_CS"/>
</dbReference>
<dbReference type="InterPro" id="IPR004722">
    <property type="entry name" value="DHOase"/>
</dbReference>
<dbReference type="NCBIfam" id="NF006839">
    <property type="entry name" value="PRK09357.1-4"/>
    <property type="match status" value="1"/>
</dbReference>
<dbReference type="GO" id="GO:0044205">
    <property type="term" value="P:'de novo' UMP biosynthetic process"/>
    <property type="evidence" value="ECO:0007669"/>
    <property type="project" value="UniProtKB-UniRule"/>
</dbReference>
<dbReference type="UniPathway" id="UPA00070">
    <property type="reaction ID" value="UER00117"/>
</dbReference>
<dbReference type="GO" id="GO:0004038">
    <property type="term" value="F:allantoinase activity"/>
    <property type="evidence" value="ECO:0007669"/>
    <property type="project" value="TreeGrafter"/>
</dbReference>
<evidence type="ECO:0000256" key="1">
    <source>
        <dbReference type="ARBA" id="ARBA00002368"/>
    </source>
</evidence>
<evidence type="ECO:0000256" key="3">
    <source>
        <dbReference type="ARBA" id="ARBA00022723"/>
    </source>
</evidence>
<evidence type="ECO:0000256" key="4">
    <source>
        <dbReference type="ARBA" id="ARBA00022801"/>
    </source>
</evidence>
<proteinExistence type="inferred from homology"/>
<keyword evidence="4 6" id="KW-0378">Hydrolase</keyword>
<feature type="binding site" evidence="6">
    <location>
        <position position="178"/>
    </location>
    <ligand>
        <name>Zn(2+)</name>
        <dbReference type="ChEBI" id="CHEBI:29105"/>
        <label>2</label>
    </ligand>
</feature>
<feature type="active site" evidence="6">
    <location>
        <position position="304"/>
    </location>
</feature>
<feature type="binding site" evidence="6">
    <location>
        <position position="151"/>
    </location>
    <ligand>
        <name>Zn(2+)</name>
        <dbReference type="ChEBI" id="CHEBI:29105"/>
        <label>1</label>
    </ligand>
</feature>
<dbReference type="PROSITE" id="PS00483">
    <property type="entry name" value="DIHYDROOROTASE_2"/>
    <property type="match status" value="1"/>
</dbReference>
<comment type="caution">
    <text evidence="6">Lacks conserved residue(s) required for the propagation of feature annotation.</text>
</comment>
<organism evidence="8 9">
    <name type="scientific">Clostridium autoethanogenum</name>
    <dbReference type="NCBI Taxonomy" id="84023"/>
    <lineage>
        <taxon>Bacteria</taxon>
        <taxon>Bacillati</taxon>
        <taxon>Bacillota</taxon>
        <taxon>Clostridia</taxon>
        <taxon>Eubacteriales</taxon>
        <taxon>Clostridiaceae</taxon>
        <taxon>Clostridium</taxon>
    </lineage>
</organism>
<dbReference type="HAMAP" id="MF_00220_B">
    <property type="entry name" value="PyrC_classI_B"/>
    <property type="match status" value="1"/>
</dbReference>
<dbReference type="SUPFAM" id="SSF51556">
    <property type="entry name" value="Metallo-dependent hydrolases"/>
    <property type="match status" value="1"/>
</dbReference>
<comment type="similarity">
    <text evidence="2 6">Belongs to the metallo-dependent hydrolases superfamily. DHOase family. Class I DHOase subfamily.</text>
</comment>
<dbReference type="Proteomes" id="UP000277999">
    <property type="component" value="Unassembled WGS sequence"/>
</dbReference>
<evidence type="ECO:0000313" key="9">
    <source>
        <dbReference type="Proteomes" id="UP000277999"/>
    </source>
</evidence>
<feature type="binding site" evidence="6">
    <location>
        <position position="62"/>
    </location>
    <ligand>
        <name>Zn(2+)</name>
        <dbReference type="ChEBI" id="CHEBI:29105"/>
        <label>1</label>
    </ligand>
</feature>
<evidence type="ECO:0000259" key="7">
    <source>
        <dbReference type="Pfam" id="PF12890"/>
    </source>
</evidence>
<comment type="pathway">
    <text evidence="6">Pyrimidine metabolism; UMP biosynthesis via de novo pathway; (S)-dihydroorotate from bicarbonate: step 3/3.</text>
</comment>
<dbReference type="GO" id="GO:0006145">
    <property type="term" value="P:purine nucleobase catabolic process"/>
    <property type="evidence" value="ECO:0007669"/>
    <property type="project" value="TreeGrafter"/>
</dbReference>
<dbReference type="PANTHER" id="PTHR43668">
    <property type="entry name" value="ALLANTOINASE"/>
    <property type="match status" value="1"/>
</dbReference>
<dbReference type="EMBL" id="RFAQ01000109">
    <property type="protein sequence ID" value="RMC93088.1"/>
    <property type="molecule type" value="Genomic_DNA"/>
</dbReference>
<feature type="binding site" evidence="6">
    <location>
        <position position="308"/>
    </location>
    <ligand>
        <name>substrate</name>
    </ligand>
</feature>
<keyword evidence="3 6" id="KW-0479">Metal-binding</keyword>
<evidence type="ECO:0000256" key="6">
    <source>
        <dbReference type="HAMAP-Rule" id="MF_00220"/>
    </source>
</evidence>
<dbReference type="InterPro" id="IPR050138">
    <property type="entry name" value="DHOase/Allantoinase_Hydrolase"/>
</dbReference>
<dbReference type="SUPFAM" id="SSF51338">
    <property type="entry name" value="Composite domain of metallo-dependent hydrolases"/>
    <property type="match status" value="1"/>
</dbReference>
<feature type="binding site" evidence="6">
    <location>
        <position position="231"/>
    </location>
    <ligand>
        <name>Zn(2+)</name>
        <dbReference type="ChEBI" id="CHEBI:29105"/>
        <label>2</label>
    </ligand>
</feature>
<evidence type="ECO:0000256" key="2">
    <source>
        <dbReference type="ARBA" id="ARBA00010286"/>
    </source>
</evidence>
<comment type="function">
    <text evidence="1 6">Catalyzes the reversible cyclization of carbamoyl aspartate to dihydroorotate.</text>
</comment>
<accession>A0A3M0S3J0</accession>
<gene>
    <name evidence="6" type="primary">pyrC</name>
    <name evidence="8" type="ORF">D9O40_18710</name>
</gene>
<feature type="binding site" evidence="6">
    <location>
        <begin position="62"/>
        <end position="64"/>
    </location>
    <ligand>
        <name>substrate</name>
    </ligand>
</feature>
<dbReference type="InterPro" id="IPR011059">
    <property type="entry name" value="Metal-dep_hydrolase_composite"/>
</dbReference>
<feature type="binding site" evidence="6">
    <location>
        <position position="94"/>
    </location>
    <ligand>
        <name>substrate</name>
    </ligand>
</feature>
<feature type="binding site" evidence="6">
    <location>
        <position position="151"/>
    </location>
    <ligand>
        <name>Zn(2+)</name>
        <dbReference type="ChEBI" id="CHEBI:29105"/>
        <label>2</label>
    </ligand>
</feature>
<dbReference type="GO" id="GO:0004151">
    <property type="term" value="F:dihydroorotase activity"/>
    <property type="evidence" value="ECO:0007669"/>
    <property type="project" value="UniProtKB-UniRule"/>
</dbReference>
<dbReference type="Gene3D" id="2.30.40.10">
    <property type="entry name" value="Urease, subunit C, domain 1"/>
    <property type="match status" value="1"/>
</dbReference>
<comment type="cofactor">
    <cofactor evidence="6">
        <name>Zn(2+)</name>
        <dbReference type="ChEBI" id="CHEBI:29105"/>
    </cofactor>
    <text evidence="6">Binds 2 Zn(2+) ions per subunit.</text>
</comment>
<dbReference type="GO" id="GO:0008270">
    <property type="term" value="F:zinc ion binding"/>
    <property type="evidence" value="ECO:0007669"/>
    <property type="project" value="UniProtKB-UniRule"/>
</dbReference>
<keyword evidence="5 6" id="KW-0665">Pyrimidine biosynthesis</keyword>
<dbReference type="RefSeq" id="WP_023162319.1">
    <property type="nucleotide sequence ID" value="NZ_CP110420.1"/>
</dbReference>
<dbReference type="GO" id="GO:0005737">
    <property type="term" value="C:cytoplasm"/>
    <property type="evidence" value="ECO:0007669"/>
    <property type="project" value="TreeGrafter"/>
</dbReference>
<keyword evidence="6" id="KW-0862">Zinc</keyword>
<comment type="catalytic activity">
    <reaction evidence="6">
        <text>(S)-dihydroorotate + H2O = N-carbamoyl-L-aspartate + H(+)</text>
        <dbReference type="Rhea" id="RHEA:24296"/>
        <dbReference type="ChEBI" id="CHEBI:15377"/>
        <dbReference type="ChEBI" id="CHEBI:15378"/>
        <dbReference type="ChEBI" id="CHEBI:30864"/>
        <dbReference type="ChEBI" id="CHEBI:32814"/>
        <dbReference type="EC" id="3.5.2.3"/>
    </reaction>
</comment>
<dbReference type="InterPro" id="IPR032466">
    <property type="entry name" value="Metal_Hydrolase"/>
</dbReference>
<dbReference type="Pfam" id="PF12890">
    <property type="entry name" value="DHOase"/>
    <property type="match status" value="1"/>
</dbReference>
<sequence length="429" mass="47201">MILIKNGYVIDPLSKLNKNMDILIDNENVIKVDKNIDEENVDKVIDASSCIVAPGFIDIHSHFRDPGFTYKEDIFTGANAGARGGYTTVICMANTKPVVDNVETLNYILNKAKMARIEVLQVASITKGMAGKEIVDMKKLKEAGAVGFSDDGKPIISSKTAVEAMNMARELDVVLSFHEEDPELISENGINSGKIADALDIKGSPKEAENVLVARDAALAISTKAKIDIQHISSGLSVELVRWAKRMGANITAEATPHHFSITEEEVLKKGASAKVNPPLRMESDRKAIIEALKDNTIEIIATDHAPHSREEKEGKISKAPSGMIGLETALSLAISKLVKPGYLSYMDVIEKFTVNPAKLYRLDRGYIKEGHRADIVIFNPEEEYVVSNFYSKSCNSPFIGEKLYGKVKRTIYKGTIVYKDEKTGCFNY</sequence>
<dbReference type="AlphaFoldDB" id="A0A3M0S3J0"/>
<name>A0A3M0S3J0_9CLOT</name>
<feature type="domain" description="Dihydroorotase catalytic" evidence="7">
    <location>
        <begin position="51"/>
        <end position="234"/>
    </location>
</feature>
<evidence type="ECO:0000313" key="8">
    <source>
        <dbReference type="EMBL" id="RMC93088.1"/>
    </source>
</evidence>
<dbReference type="NCBIfam" id="TIGR00857">
    <property type="entry name" value="pyrC_multi"/>
    <property type="match status" value="1"/>
</dbReference>